<dbReference type="AlphaFoldDB" id="A0A381X6B0"/>
<organism evidence="1">
    <name type="scientific">marine metagenome</name>
    <dbReference type="NCBI Taxonomy" id="408172"/>
    <lineage>
        <taxon>unclassified sequences</taxon>
        <taxon>metagenomes</taxon>
        <taxon>ecological metagenomes</taxon>
    </lineage>
</organism>
<sequence>MVTHFEAEMNIPGEVFILTNFKDDSKISKYRQYHGCKEIIFRLSKFTPYEPIIAILDLSIILISF</sequence>
<protein>
    <submittedName>
        <fullName evidence="1">Uncharacterized protein</fullName>
    </submittedName>
</protein>
<dbReference type="EMBL" id="UINC01014039">
    <property type="protein sequence ID" value="SVA60160.1"/>
    <property type="molecule type" value="Genomic_DNA"/>
</dbReference>
<evidence type="ECO:0000313" key="1">
    <source>
        <dbReference type="EMBL" id="SVA60160.1"/>
    </source>
</evidence>
<name>A0A381X6B0_9ZZZZ</name>
<reference evidence="1" key="1">
    <citation type="submission" date="2018-05" db="EMBL/GenBank/DDBJ databases">
        <authorList>
            <person name="Lanie J.A."/>
            <person name="Ng W.-L."/>
            <person name="Kazmierczak K.M."/>
            <person name="Andrzejewski T.M."/>
            <person name="Davidsen T.M."/>
            <person name="Wayne K.J."/>
            <person name="Tettelin H."/>
            <person name="Glass J.I."/>
            <person name="Rusch D."/>
            <person name="Podicherti R."/>
            <person name="Tsui H.-C.T."/>
            <person name="Winkler M.E."/>
        </authorList>
    </citation>
    <scope>NUCLEOTIDE SEQUENCE</scope>
</reference>
<gene>
    <name evidence="1" type="ORF">METZ01_LOCUS113014</name>
</gene>
<accession>A0A381X6B0</accession>
<proteinExistence type="predicted"/>